<dbReference type="InterPro" id="IPR013025">
    <property type="entry name" value="Ribosomal_uL23-like"/>
</dbReference>
<evidence type="ECO:0000256" key="4">
    <source>
        <dbReference type="ARBA" id="ARBA00022980"/>
    </source>
</evidence>
<dbReference type="NCBIfam" id="TIGR03636">
    <property type="entry name" value="uL23_arch"/>
    <property type="match status" value="1"/>
</dbReference>
<evidence type="ECO:0000313" key="19">
    <source>
        <dbReference type="Proteomes" id="UP000558015"/>
    </source>
</evidence>
<dbReference type="GO" id="GO:0005840">
    <property type="term" value="C:ribosome"/>
    <property type="evidence" value="ECO:0007669"/>
    <property type="project" value="UniProtKB-UniRule"/>
</dbReference>
<keyword evidence="3 6" id="KW-0694">RNA-binding</keyword>
<keyword evidence="4 6" id="KW-0689">Ribosomal protein</keyword>
<dbReference type="HAMAP" id="MF_01369_B">
    <property type="entry name" value="Ribosomal_uL23_B"/>
    <property type="match status" value="1"/>
</dbReference>
<evidence type="ECO:0000313" key="24">
    <source>
        <dbReference type="Proteomes" id="UP000590564"/>
    </source>
</evidence>
<protein>
    <recommendedName>
        <fullName evidence="6">Large ribosomal subunit protein uL23</fullName>
    </recommendedName>
</protein>
<reference evidence="17" key="5">
    <citation type="submission" date="2021-03" db="EMBL/GenBank/DDBJ databases">
        <title>Genomic Encyclopedia of Type Strains, Phase IV (KMG-IV): sequencing the most valuable type-strain genomes for metagenomic binning, comparative biology and taxonomic classification.</title>
        <authorList>
            <person name="Goeker M."/>
        </authorList>
    </citation>
    <scope>NUCLEOTIDE SEQUENCE</scope>
    <source>
        <strain evidence="17">DSM 2771</strain>
    </source>
</reference>
<name>A0A2L1CBC2_METMI</name>
<evidence type="ECO:0000256" key="1">
    <source>
        <dbReference type="ARBA" id="ARBA00006700"/>
    </source>
</evidence>
<evidence type="ECO:0000313" key="13">
    <source>
        <dbReference type="EMBL" id="MBB6067299.1"/>
    </source>
</evidence>
<keyword evidence="2 6" id="KW-0699">rRNA-binding</keyword>
<dbReference type="FunFam" id="3.30.70.330:FF:000532">
    <property type="entry name" value="50S ribosomal protein L23"/>
    <property type="match status" value="1"/>
</dbReference>
<comment type="function">
    <text evidence="6">Binds to 23S rRNA. One of the proteins that surrounds the polypeptide exit tunnel on the outside of the ribosome.</text>
</comment>
<evidence type="ECO:0000313" key="17">
    <source>
        <dbReference type="EMBL" id="MBP2219661.1"/>
    </source>
</evidence>
<evidence type="ECO:0000256" key="3">
    <source>
        <dbReference type="ARBA" id="ARBA00022884"/>
    </source>
</evidence>
<dbReference type="GO" id="GO:0003735">
    <property type="term" value="F:structural constituent of ribosome"/>
    <property type="evidence" value="ECO:0007669"/>
    <property type="project" value="UniProtKB-UniRule"/>
</dbReference>
<dbReference type="Proteomes" id="UP000590564">
    <property type="component" value="Unassembled WGS sequence"/>
</dbReference>
<dbReference type="NCBIfam" id="NF011118">
    <property type="entry name" value="PRK14548.1"/>
    <property type="match status" value="1"/>
</dbReference>
<dbReference type="Proteomes" id="UP000567099">
    <property type="component" value="Unassembled WGS sequence"/>
</dbReference>
<evidence type="ECO:0000313" key="21">
    <source>
        <dbReference type="Proteomes" id="UP000567099"/>
    </source>
</evidence>
<dbReference type="EMBL" id="JACDUH010000001">
    <property type="protein sequence ID" value="MBA2850050.1"/>
    <property type="molecule type" value="Genomic_DNA"/>
</dbReference>
<evidence type="ECO:0000313" key="18">
    <source>
        <dbReference type="Proteomes" id="UP000239462"/>
    </source>
</evidence>
<dbReference type="InterPro" id="IPR012677">
    <property type="entry name" value="Nucleotide-bd_a/b_plait_sf"/>
</dbReference>
<dbReference type="GeneID" id="10983123"/>
<evidence type="ECO:0000313" key="20">
    <source>
        <dbReference type="Proteomes" id="UP000564425"/>
    </source>
</evidence>
<sequence length="86" mass="9628">MDAFDVIKTPIVSEKTMKLIEEENRLVFYVERKATKADVRAAIKELFDAEVADINTSITPKGKKKAYITLKDEYNAGEVAASLGIY</sequence>
<evidence type="ECO:0000313" key="9">
    <source>
        <dbReference type="EMBL" id="MBA2847445.1"/>
    </source>
</evidence>
<dbReference type="Proteomes" id="UP000584706">
    <property type="component" value="Unassembled WGS sequence"/>
</dbReference>
<dbReference type="KEGG" id="mmad:MMJJ_12920"/>
<dbReference type="EMBL" id="JAFBBC010000001">
    <property type="protein sequence ID" value="MBM7409587.1"/>
    <property type="molecule type" value="Genomic_DNA"/>
</dbReference>
<dbReference type="Proteomes" id="UP000722095">
    <property type="component" value="Unassembled WGS sequence"/>
</dbReference>
<accession>A0A2L1CBC2</accession>
<dbReference type="RefSeq" id="WP_011171489.1">
    <property type="nucleotide sequence ID" value="NZ_BAAABJ010000001.1"/>
</dbReference>
<dbReference type="EMBL" id="JACCQJ010000001">
    <property type="protein sequence ID" value="MBG0769143.1"/>
    <property type="molecule type" value="Genomic_DNA"/>
</dbReference>
<dbReference type="Proteomes" id="UP000564425">
    <property type="component" value="Unassembled WGS sequence"/>
</dbReference>
<dbReference type="InterPro" id="IPR012678">
    <property type="entry name" value="Ribosomal_uL23/eL15/eS24_sf"/>
</dbReference>
<dbReference type="Proteomes" id="UP000558015">
    <property type="component" value="Unassembled WGS sequence"/>
</dbReference>
<evidence type="ECO:0000313" key="14">
    <source>
        <dbReference type="EMBL" id="MBB6496814.1"/>
    </source>
</evidence>
<dbReference type="SUPFAM" id="SSF54189">
    <property type="entry name" value="Ribosomal proteins S24e, L23 and L15e"/>
    <property type="match status" value="1"/>
</dbReference>
<dbReference type="SMR" id="A0A2L1CBC2"/>
<dbReference type="OMA" id="FDVIKMP"/>
<reference evidence="15" key="3">
    <citation type="submission" date="2020-07" db="EMBL/GenBank/DDBJ databases">
        <title>Severe corrosion of carbon steel in oil field produced water can be linked to methanogenic archaea containing a special type of NiFe hydrogenase.</title>
        <authorList>
            <person name="Lahme S."/>
            <person name="Mand J."/>
            <person name="Longwell J."/>
            <person name="Smith R."/>
            <person name="Enning D."/>
        </authorList>
    </citation>
    <scope>NUCLEOTIDE SEQUENCE</scope>
    <source>
        <strain evidence="15">MIC098Bin5</strain>
    </source>
</reference>
<evidence type="ECO:0000256" key="7">
    <source>
        <dbReference type="RuleBase" id="RU003934"/>
    </source>
</evidence>
<evidence type="ECO:0000256" key="2">
    <source>
        <dbReference type="ARBA" id="ARBA00022730"/>
    </source>
</evidence>
<dbReference type="GO" id="GO:0019843">
    <property type="term" value="F:rRNA binding"/>
    <property type="evidence" value="ECO:0007669"/>
    <property type="project" value="UniProtKB-UniRule"/>
</dbReference>
<dbReference type="EMBL" id="JACDUO010000001">
    <property type="protein sequence ID" value="MBA2863182.1"/>
    <property type="molecule type" value="Genomic_DNA"/>
</dbReference>
<comment type="similarity">
    <text evidence="1 6 7">Belongs to the universal ribosomal protein uL23 family.</text>
</comment>
<evidence type="ECO:0000313" key="12">
    <source>
        <dbReference type="EMBL" id="MBA2863182.1"/>
    </source>
</evidence>
<reference evidence="23 24" key="4">
    <citation type="submission" date="2020-08" db="EMBL/GenBank/DDBJ databases">
        <title>Genomic Encyclopedia of Type Strains, Phase IV (KMG-V): Genome sequencing to study the core and pangenomes of soil and plant-associated prokaryotes.</title>
        <authorList>
            <person name="Whitman W."/>
        </authorList>
    </citation>
    <scope>NUCLEOTIDE SEQUENCE [LARGE SCALE GENOMIC DNA]</scope>
    <source>
        <strain evidence="10 20">A1</strain>
        <strain evidence="9 22">A5</strain>
        <strain evidence="11 19">C12</strain>
        <strain evidence="12 21">C13</strain>
        <strain evidence="14 24">D1</strain>
        <strain evidence="13 23">DSM 7078</strain>
        <strain evidence="16">RC</strain>
    </source>
</reference>
<evidence type="ECO:0000256" key="5">
    <source>
        <dbReference type="ARBA" id="ARBA00023274"/>
    </source>
</evidence>
<dbReference type="EMBL" id="CP026606">
    <property type="protein sequence ID" value="AVB76672.1"/>
    <property type="molecule type" value="Genomic_DNA"/>
</dbReference>
<dbReference type="GO" id="GO:1990904">
    <property type="term" value="C:ribonucleoprotein complex"/>
    <property type="evidence" value="ECO:0007669"/>
    <property type="project" value="UniProtKB-KW"/>
</dbReference>
<evidence type="ECO:0000313" key="16">
    <source>
        <dbReference type="EMBL" id="MBM7409587.1"/>
    </source>
</evidence>
<dbReference type="InterPro" id="IPR019985">
    <property type="entry name" value="Ribosomal_uL23"/>
</dbReference>
<proteinExistence type="inferred from homology"/>
<comment type="subunit">
    <text evidence="6">Part of the 50S ribosomal subunit. Contacts protein L29.</text>
</comment>
<dbReference type="EMBL" id="JAGINF010000003">
    <property type="protein sequence ID" value="MBP2219661.1"/>
    <property type="molecule type" value="Genomic_DNA"/>
</dbReference>
<dbReference type="PROSITE" id="PS00050">
    <property type="entry name" value="RIBOSOMAL_L23"/>
    <property type="match status" value="1"/>
</dbReference>
<dbReference type="EMBL" id="JACDUN010000001">
    <property type="protein sequence ID" value="MBA2857482.1"/>
    <property type="molecule type" value="Genomic_DNA"/>
</dbReference>
<reference evidence="8" key="2">
    <citation type="submission" date="2018-02" db="EMBL/GenBank/DDBJ databases">
        <title>Complete genome sequence of the Methanococcus maripaludis type strain JJ (DSM 2067), a model for selenoprotein synthesis in Archaea.</title>
        <authorList>
            <person name="Poehlein A."/>
            <person name="Heym D."/>
            <person name="Quitzke V."/>
            <person name="Fersch J."/>
            <person name="Daniel R."/>
            <person name="Rother M."/>
        </authorList>
    </citation>
    <scope>NUCLEOTIDE SEQUENCE [LARGE SCALE GENOMIC DNA]</scope>
    <source>
        <strain evidence="8">DSM 2067</strain>
    </source>
</reference>
<evidence type="ECO:0000313" key="23">
    <source>
        <dbReference type="Proteomes" id="UP000584706"/>
    </source>
</evidence>
<dbReference type="Proteomes" id="UP000571854">
    <property type="component" value="Unassembled WGS sequence"/>
</dbReference>
<dbReference type="AlphaFoldDB" id="A0A2L1CBC2"/>
<dbReference type="Proteomes" id="UP000714405">
    <property type="component" value="Unassembled WGS sequence"/>
</dbReference>
<dbReference type="GO" id="GO:0006412">
    <property type="term" value="P:translation"/>
    <property type="evidence" value="ECO:0007669"/>
    <property type="project" value="UniProtKB-UniRule"/>
</dbReference>
<evidence type="ECO:0000256" key="6">
    <source>
        <dbReference type="HAMAP-Rule" id="MF_01369"/>
    </source>
</evidence>
<evidence type="ECO:0000313" key="8">
    <source>
        <dbReference type="EMBL" id="AVB76672.1"/>
    </source>
</evidence>
<dbReference type="Proteomes" id="UP000742560">
    <property type="component" value="Unassembled WGS sequence"/>
</dbReference>
<dbReference type="EMBL" id="JACHED010000001">
    <property type="protein sequence ID" value="MBB6496814.1"/>
    <property type="molecule type" value="Genomic_DNA"/>
</dbReference>
<reference evidence="18" key="1">
    <citation type="journal article" date="2018" name="Genome Announc.">
        <title>Complete Genome Sequence of the Methanococcus maripaludis Type Strain JJ (DSM 2067), a Model for Selenoprotein Synthesis in Archaea.</title>
        <authorList>
            <person name="Poehlein A."/>
            <person name="Heym D."/>
            <person name="Quitzke V."/>
            <person name="Fersch J."/>
            <person name="Daniel R."/>
            <person name="Rother M."/>
        </authorList>
    </citation>
    <scope>NUCLEOTIDE SEQUENCE [LARGE SCALE GENOMIC DNA]</scope>
    <source>
        <strain evidence="18">DSM 2067</strain>
    </source>
</reference>
<evidence type="ECO:0000313" key="15">
    <source>
        <dbReference type="EMBL" id="MBG0769143.1"/>
    </source>
</evidence>
<dbReference type="Proteomes" id="UP000239462">
    <property type="component" value="Chromosome"/>
</dbReference>
<organism evidence="8 18">
    <name type="scientific">Methanococcus maripaludis</name>
    <name type="common">Methanococcus deltae</name>
    <dbReference type="NCBI Taxonomy" id="39152"/>
    <lineage>
        <taxon>Archaea</taxon>
        <taxon>Methanobacteriati</taxon>
        <taxon>Methanobacteriota</taxon>
        <taxon>Methanomada group</taxon>
        <taxon>Methanococci</taxon>
        <taxon>Methanococcales</taxon>
        <taxon>Methanococcaceae</taxon>
        <taxon>Methanococcus</taxon>
    </lineage>
</organism>
<evidence type="ECO:0000313" key="10">
    <source>
        <dbReference type="EMBL" id="MBA2850050.1"/>
    </source>
</evidence>
<evidence type="ECO:0000313" key="11">
    <source>
        <dbReference type="EMBL" id="MBA2857482.1"/>
    </source>
</evidence>
<dbReference type="Pfam" id="PF00276">
    <property type="entry name" value="Ribosomal_L23"/>
    <property type="match status" value="1"/>
</dbReference>
<evidence type="ECO:0000313" key="22">
    <source>
        <dbReference type="Proteomes" id="UP000571854"/>
    </source>
</evidence>
<dbReference type="EMBL" id="JACDUJ010000001">
    <property type="protein sequence ID" value="MBA2847445.1"/>
    <property type="molecule type" value="Genomic_DNA"/>
</dbReference>
<gene>
    <name evidence="8" type="primary">rplW</name>
    <name evidence="6" type="synonym">rpl23</name>
    <name evidence="15" type="ORF">H0S71_04460</name>
    <name evidence="16" type="ORF">HNP85_001259</name>
    <name evidence="10" type="ORF">HNP86_000181</name>
    <name evidence="9" type="ORF">HNP88_001629</name>
    <name evidence="11" type="ORF">HNP93_000183</name>
    <name evidence="12" type="ORF">HNP94_000182</name>
    <name evidence="14" type="ORF">HNP96_000835</name>
    <name evidence="13" type="ORF">HNP97_000789</name>
    <name evidence="17" type="ORF">J2745_001154</name>
    <name evidence="8" type="ORF">MMJJ_12920</name>
</gene>
<dbReference type="PANTHER" id="PTHR11620">
    <property type="entry name" value="60S RIBOSOMAL PROTEIN L23A"/>
    <property type="match status" value="1"/>
</dbReference>
<keyword evidence="5 6" id="KW-0687">Ribonucleoprotein</keyword>
<dbReference type="Gene3D" id="3.30.70.330">
    <property type="match status" value="1"/>
</dbReference>
<dbReference type="HAMAP" id="MF_01369_A">
    <property type="entry name" value="Ribosomal_uL23_A"/>
    <property type="match status" value="1"/>
</dbReference>
<dbReference type="InterPro" id="IPR001014">
    <property type="entry name" value="Ribosomal_uL23_CS"/>
</dbReference>
<dbReference type="EMBL" id="JACHIQ010000001">
    <property type="protein sequence ID" value="MBB6067299.1"/>
    <property type="molecule type" value="Genomic_DNA"/>
</dbReference>